<dbReference type="InterPro" id="IPR054542">
    <property type="entry name" value="Cys_met_metab_PP"/>
</dbReference>
<dbReference type="PROSITE" id="PS00868">
    <property type="entry name" value="CYS_MET_METAB_PP"/>
    <property type="match status" value="1"/>
</dbReference>
<evidence type="ECO:0000256" key="2">
    <source>
        <dbReference type="ARBA" id="ARBA00009077"/>
    </source>
</evidence>
<proteinExistence type="inferred from homology"/>
<dbReference type="GO" id="GO:0030170">
    <property type="term" value="F:pyridoxal phosphate binding"/>
    <property type="evidence" value="ECO:0007669"/>
    <property type="project" value="InterPro"/>
</dbReference>
<dbReference type="AlphaFoldDB" id="M0LX09"/>
<dbReference type="InterPro" id="IPR015421">
    <property type="entry name" value="PyrdxlP-dep_Trfase_major"/>
</dbReference>
<keyword evidence="6" id="KW-1185">Reference proteome</keyword>
<reference evidence="5 6" key="1">
    <citation type="journal article" date="2014" name="PLoS Genet.">
        <title>Phylogenetically driven sequencing of extremely halophilic archaea reveals strategies for static and dynamic osmo-response.</title>
        <authorList>
            <person name="Becker E.A."/>
            <person name="Seitzer P.M."/>
            <person name="Tritt A."/>
            <person name="Larsen D."/>
            <person name="Krusor M."/>
            <person name="Yao A.I."/>
            <person name="Wu D."/>
            <person name="Madern D."/>
            <person name="Eisen J.A."/>
            <person name="Darling A.E."/>
            <person name="Facciotti M.T."/>
        </authorList>
    </citation>
    <scope>NUCLEOTIDE SEQUENCE [LARGE SCALE GENOMIC DNA]</scope>
    <source>
        <strain evidence="5 6">100A6</strain>
    </source>
</reference>
<evidence type="ECO:0000313" key="6">
    <source>
        <dbReference type="Proteomes" id="UP000011566"/>
    </source>
</evidence>
<feature type="compositionally biased region" description="Basic and acidic residues" evidence="4">
    <location>
        <begin position="10"/>
        <end position="20"/>
    </location>
</feature>
<organism evidence="5 6">
    <name type="scientific">Halococcus hamelinensis 100A6</name>
    <dbReference type="NCBI Taxonomy" id="1132509"/>
    <lineage>
        <taxon>Archaea</taxon>
        <taxon>Methanobacteriati</taxon>
        <taxon>Methanobacteriota</taxon>
        <taxon>Stenosarchaea group</taxon>
        <taxon>Halobacteria</taxon>
        <taxon>Halobacteriales</taxon>
        <taxon>Halococcaceae</taxon>
        <taxon>Halococcus</taxon>
    </lineage>
</organism>
<dbReference type="InterPro" id="IPR015422">
    <property type="entry name" value="PyrdxlP-dep_Trfase_small"/>
</dbReference>
<dbReference type="InterPro" id="IPR015424">
    <property type="entry name" value="PyrdxlP-dep_Trfase"/>
</dbReference>
<protein>
    <submittedName>
        <fullName evidence="5">Cystathionine synthase/lyase</fullName>
    </submittedName>
</protein>
<evidence type="ECO:0000256" key="4">
    <source>
        <dbReference type="SAM" id="MobiDB-lite"/>
    </source>
</evidence>
<dbReference type="GO" id="GO:0019346">
    <property type="term" value="P:transsulfuration"/>
    <property type="evidence" value="ECO:0007669"/>
    <property type="project" value="InterPro"/>
</dbReference>
<feature type="region of interest" description="Disordered" evidence="4">
    <location>
        <begin position="1"/>
        <end position="46"/>
    </location>
</feature>
<dbReference type="GO" id="GO:0009086">
    <property type="term" value="P:methionine biosynthetic process"/>
    <property type="evidence" value="ECO:0007669"/>
    <property type="project" value="UniProtKB-ARBA"/>
</dbReference>
<dbReference type="PANTHER" id="PTHR11808:SF15">
    <property type="entry name" value="CYSTATHIONINE GAMMA-LYASE"/>
    <property type="match status" value="1"/>
</dbReference>
<evidence type="ECO:0000313" key="5">
    <source>
        <dbReference type="EMBL" id="EMA38107.1"/>
    </source>
</evidence>
<keyword evidence="3" id="KW-0663">Pyridoxal phosphate</keyword>
<evidence type="ECO:0000256" key="3">
    <source>
        <dbReference type="ARBA" id="ARBA00022898"/>
    </source>
</evidence>
<dbReference type="FunFam" id="3.40.640.10:FF:000009">
    <property type="entry name" value="Cystathionine gamma-synthase homolog"/>
    <property type="match status" value="1"/>
</dbReference>
<dbReference type="GO" id="GO:0004123">
    <property type="term" value="F:cystathionine gamma-lyase activity"/>
    <property type="evidence" value="ECO:0007669"/>
    <property type="project" value="TreeGrafter"/>
</dbReference>
<comment type="cofactor">
    <cofactor evidence="1">
        <name>pyridoxal 5'-phosphate</name>
        <dbReference type="ChEBI" id="CHEBI:597326"/>
    </cofactor>
</comment>
<evidence type="ECO:0000256" key="1">
    <source>
        <dbReference type="ARBA" id="ARBA00001933"/>
    </source>
</evidence>
<sequence length="424" mass="45126">MYGQENDATTDDRPIRDRPASEGGDGEGTNRAGGRVGRMTSNDDDRLDTVSIHAGERETNDALVTPIYANATYRYDSPSERGEYRYSRMAAPTRADLEAVVADLEGAAHAKVFASGMAAIDAVFSLLSAGDHVVAGDSLYAETYDLLAEFYPRYGIEVSYVDVTDPEAVREAVGEDTALVYAESPTNPLLRITDLETTAAIAHEADALLAVDNTFASPALQRPVERGADLVVESLTKYLGGHSDAIAGSVATDDDALAERIWRIQYTRGAVVGPFEAFLVRRGIKTLGARMDRHCHNAALLADLLDGHDAVERVHYPGLASHPGHEVAAEQMADFGGMLSFELAGGVEDAVAFVAALETITIAESLGGVESLIEVPAAMTHQNLAPTELDAAGIDPGLVRLSVGIERSEDLVADVERGLDAVTR</sequence>
<dbReference type="GO" id="GO:0003962">
    <property type="term" value="F:cystathionine gamma-synthase activity"/>
    <property type="evidence" value="ECO:0007669"/>
    <property type="project" value="TreeGrafter"/>
</dbReference>
<dbReference type="eggNOG" id="arCOG00060">
    <property type="taxonomic scope" value="Archaea"/>
</dbReference>
<dbReference type="Proteomes" id="UP000011566">
    <property type="component" value="Unassembled WGS sequence"/>
</dbReference>
<dbReference type="PIRSF" id="PIRSF001434">
    <property type="entry name" value="CGS"/>
    <property type="match status" value="1"/>
</dbReference>
<dbReference type="SUPFAM" id="SSF53383">
    <property type="entry name" value="PLP-dependent transferases"/>
    <property type="match status" value="1"/>
</dbReference>
<dbReference type="FunFam" id="3.90.1150.10:FF:000033">
    <property type="entry name" value="Cystathionine gamma-synthase"/>
    <property type="match status" value="1"/>
</dbReference>
<dbReference type="CDD" id="cd00614">
    <property type="entry name" value="CGS_like"/>
    <property type="match status" value="1"/>
</dbReference>
<dbReference type="PATRIC" id="fig|1132509.6.peg.2319"/>
<dbReference type="Pfam" id="PF01053">
    <property type="entry name" value="Cys_Met_Meta_PP"/>
    <property type="match status" value="1"/>
</dbReference>
<dbReference type="GO" id="GO:0005737">
    <property type="term" value="C:cytoplasm"/>
    <property type="evidence" value="ECO:0007669"/>
    <property type="project" value="TreeGrafter"/>
</dbReference>
<comment type="caution">
    <text evidence="5">The sequence shown here is derived from an EMBL/GenBank/DDBJ whole genome shotgun (WGS) entry which is preliminary data.</text>
</comment>
<keyword evidence="5" id="KW-0456">Lyase</keyword>
<gene>
    <name evidence="5" type="ORF">C447_10270</name>
</gene>
<dbReference type="OrthoDB" id="43458at2157"/>
<dbReference type="InterPro" id="IPR000277">
    <property type="entry name" value="Cys/Met-Metab_PyrdxlP-dep_enz"/>
</dbReference>
<dbReference type="Gene3D" id="3.40.640.10">
    <property type="entry name" value="Type I PLP-dependent aspartate aminotransferase-like (Major domain)"/>
    <property type="match status" value="1"/>
</dbReference>
<dbReference type="Gene3D" id="3.90.1150.10">
    <property type="entry name" value="Aspartate Aminotransferase, domain 1"/>
    <property type="match status" value="1"/>
</dbReference>
<accession>M0LX09</accession>
<name>M0LX09_9EURY</name>
<dbReference type="GO" id="GO:0019343">
    <property type="term" value="P:cysteine biosynthetic process via cystathionine"/>
    <property type="evidence" value="ECO:0007669"/>
    <property type="project" value="TreeGrafter"/>
</dbReference>
<dbReference type="PANTHER" id="PTHR11808">
    <property type="entry name" value="TRANS-SULFURATION ENZYME FAMILY MEMBER"/>
    <property type="match status" value="1"/>
</dbReference>
<dbReference type="EMBL" id="AOMB01000031">
    <property type="protein sequence ID" value="EMA38107.1"/>
    <property type="molecule type" value="Genomic_DNA"/>
</dbReference>
<comment type="similarity">
    <text evidence="2">Belongs to the trans-sulfuration enzymes family.</text>
</comment>